<dbReference type="Pfam" id="PF00326">
    <property type="entry name" value="Peptidase_S9"/>
    <property type="match status" value="1"/>
</dbReference>
<protein>
    <submittedName>
        <fullName evidence="6">S9 family peptidase</fullName>
    </submittedName>
</protein>
<dbReference type="PANTHER" id="PTHR42776">
    <property type="entry name" value="SERINE PEPTIDASE S9 FAMILY MEMBER"/>
    <property type="match status" value="1"/>
</dbReference>
<dbReference type="InterPro" id="IPR011659">
    <property type="entry name" value="WD40"/>
</dbReference>
<keyword evidence="1" id="KW-0378">Hydrolase</keyword>
<feature type="signal peptide" evidence="4">
    <location>
        <begin position="1"/>
        <end position="32"/>
    </location>
</feature>
<evidence type="ECO:0000256" key="1">
    <source>
        <dbReference type="ARBA" id="ARBA00022801"/>
    </source>
</evidence>
<name>A0ABT1CJ18_9PROT</name>
<gene>
    <name evidence="6" type="ORF">NF685_12565</name>
</gene>
<dbReference type="EMBL" id="JAMXQU010000011">
    <property type="protein sequence ID" value="MCO6160864.1"/>
    <property type="molecule type" value="Genomic_DNA"/>
</dbReference>
<evidence type="ECO:0000256" key="3">
    <source>
        <dbReference type="SAM" id="MobiDB-lite"/>
    </source>
</evidence>
<dbReference type="InterPro" id="IPR029058">
    <property type="entry name" value="AB_hydrolase_fold"/>
</dbReference>
<dbReference type="Proteomes" id="UP001523401">
    <property type="component" value="Unassembled WGS sequence"/>
</dbReference>
<dbReference type="SUPFAM" id="SSF53474">
    <property type="entry name" value="alpha/beta-Hydrolases"/>
    <property type="match status" value="1"/>
</dbReference>
<feature type="compositionally biased region" description="Basic and acidic residues" evidence="3">
    <location>
        <begin position="75"/>
        <end position="86"/>
    </location>
</feature>
<dbReference type="InterPro" id="IPR001375">
    <property type="entry name" value="Peptidase_S9_cat"/>
</dbReference>
<keyword evidence="2" id="KW-0720">Serine protease</keyword>
<dbReference type="Gene3D" id="2.120.10.30">
    <property type="entry name" value="TolB, C-terminal domain"/>
    <property type="match status" value="1"/>
</dbReference>
<reference evidence="6 7" key="1">
    <citation type="submission" date="2022-06" db="EMBL/GenBank/DDBJ databases">
        <title>Whole-genome of Asaia lannensis strain LMG 27011T.</title>
        <authorList>
            <person name="Sombolestani A."/>
        </authorList>
    </citation>
    <scope>NUCLEOTIDE SEQUENCE [LARGE SCALE GENOMIC DNA]</scope>
    <source>
        <strain evidence="6 7">NBRC 102526</strain>
    </source>
</reference>
<keyword evidence="4" id="KW-0732">Signal</keyword>
<organism evidence="6 7">
    <name type="scientific">Asaia lannensis NBRC 102526</name>
    <dbReference type="NCBI Taxonomy" id="1307926"/>
    <lineage>
        <taxon>Bacteria</taxon>
        <taxon>Pseudomonadati</taxon>
        <taxon>Pseudomonadota</taxon>
        <taxon>Alphaproteobacteria</taxon>
        <taxon>Acetobacterales</taxon>
        <taxon>Acetobacteraceae</taxon>
        <taxon>Asaia</taxon>
    </lineage>
</organism>
<evidence type="ECO:0000313" key="6">
    <source>
        <dbReference type="EMBL" id="MCO6160864.1"/>
    </source>
</evidence>
<dbReference type="Gene3D" id="3.40.50.1820">
    <property type="entry name" value="alpha/beta hydrolase"/>
    <property type="match status" value="1"/>
</dbReference>
<keyword evidence="7" id="KW-1185">Reference proteome</keyword>
<evidence type="ECO:0000256" key="2">
    <source>
        <dbReference type="ARBA" id="ARBA00022825"/>
    </source>
</evidence>
<proteinExistence type="predicted"/>
<evidence type="ECO:0000259" key="5">
    <source>
        <dbReference type="Pfam" id="PF00326"/>
    </source>
</evidence>
<accession>A0ABT1CJ18</accession>
<feature type="domain" description="Peptidase S9 prolyl oligopeptidase catalytic" evidence="5">
    <location>
        <begin position="468"/>
        <end position="669"/>
    </location>
</feature>
<dbReference type="SUPFAM" id="SSF82171">
    <property type="entry name" value="DPP6 N-terminal domain-like"/>
    <property type="match status" value="1"/>
</dbReference>
<evidence type="ECO:0000256" key="4">
    <source>
        <dbReference type="SAM" id="SignalP"/>
    </source>
</evidence>
<feature type="region of interest" description="Disordered" evidence="3">
    <location>
        <begin position="72"/>
        <end position="91"/>
    </location>
</feature>
<sequence>MSPASLKWSCLLGTSLLSLGLSQGLASSSAQAAPLHLYSAPALSPDGHRLATLDSIEATGAEEAPPARLVLRTLPDQRDEARRETATQETGNRDITVTLPCEDCAPSSPSWSPDGTRLAFIVRHKNTQNREVLSVTADGKTVTSLLKFTGSLQNLRYGPDSQLAVLAIANARRDPGALQAGAPETGEIDAQEDEQRIATIEKDGLHWQSPDTLYVYEYDWQKSGDGPAFVGTAAPGNGDAHWWSAHLSRFAKGHEQVLYTHPLSQQIGLPLVSPDGRTVSFVAGLMSDFGFFGGDAFQLDLTRAGARPVNLTRNAKSTVTGLSWCQGRLIASTIASPKTIMQALDTKSPLIVSSDDLLSDGSGEPRLVCAGDKSVVIRQSFTKPPEIWAGPFGSWQQLTHLNDGETVPFTASSISWTSDGFQVQGWHLTPKTRPAAMTRNGKVPMITMIHGGPSSAVTPRFLRASGDAAVLLNAGYDLFMPNPRGSYGQGEAFTLANRRDFGHGDLRDIHRGIDALEKTAPIDESRLGVTGYSYGGYMTMWIVTQTNRFRAAAAGGGIANWQSYYGQNGIDAWMPPFFGATVYDDPAIYAHSSPMTFIKQVRTPTFIYVGANDVECPPAQSLEFYHALRALGIPTSLVIYPGEGHGMRGHDHAVDAQKRMLAWFGRYLNAAPPTAMSSGSGKTN</sequence>
<keyword evidence="2" id="KW-0645">Protease</keyword>
<dbReference type="PANTHER" id="PTHR42776:SF27">
    <property type="entry name" value="DIPEPTIDYL PEPTIDASE FAMILY MEMBER 6"/>
    <property type="match status" value="1"/>
</dbReference>
<evidence type="ECO:0000313" key="7">
    <source>
        <dbReference type="Proteomes" id="UP001523401"/>
    </source>
</evidence>
<feature type="chain" id="PRO_5045995620" evidence="4">
    <location>
        <begin position="33"/>
        <end position="684"/>
    </location>
</feature>
<dbReference type="Pfam" id="PF07676">
    <property type="entry name" value="PD40"/>
    <property type="match status" value="1"/>
</dbReference>
<comment type="caution">
    <text evidence="6">The sequence shown here is derived from an EMBL/GenBank/DDBJ whole genome shotgun (WGS) entry which is preliminary data.</text>
</comment>
<dbReference type="InterPro" id="IPR011042">
    <property type="entry name" value="6-blade_b-propeller_TolB-like"/>
</dbReference>
<dbReference type="RefSeq" id="WP_252849883.1">
    <property type="nucleotide sequence ID" value="NZ_BAPW01000040.1"/>
</dbReference>